<gene>
    <name evidence="2" type="ORF">LB941_10390</name>
</gene>
<evidence type="ECO:0000313" key="3">
    <source>
        <dbReference type="Proteomes" id="UP001139006"/>
    </source>
</evidence>
<accession>A0A9X2FM20</accession>
<dbReference type="RefSeq" id="WP_253361903.1">
    <property type="nucleotide sequence ID" value="NZ_JAIULA010000024.1"/>
</dbReference>
<dbReference type="Proteomes" id="UP001139006">
    <property type="component" value="Unassembled WGS sequence"/>
</dbReference>
<name>A0A9X2FM20_9LACO</name>
<sequence>MTFEEVLPYLKNGKKAVRTTGWSGYEDYIFVVTNDTLAGEAINPYLMIHTKETPSLSQYMPTSCDVLANDWELVN</sequence>
<dbReference type="InterPro" id="IPR021361">
    <property type="entry name" value="Tad2-like_dom"/>
</dbReference>
<dbReference type="Pfam" id="PF11195">
    <property type="entry name" value="Tad2-like"/>
    <property type="match status" value="1"/>
</dbReference>
<evidence type="ECO:0000313" key="2">
    <source>
        <dbReference type="EMBL" id="MCP0887740.1"/>
    </source>
</evidence>
<reference evidence="2 3" key="1">
    <citation type="journal article" date="2023" name="Int. J. Syst. Evol. Microbiol.">
        <title>Ligilactobacillus ubinensis sp. nov., a novel species isolated from the wild ferment of a durian fruit (Durio zibethinus).</title>
        <authorList>
            <person name="Heng Y.C."/>
            <person name="Menon N."/>
            <person name="Chen B."/>
            <person name="Loo B.Z.L."/>
            <person name="Wong G.W.J."/>
            <person name="Lim A.C.H."/>
            <person name="Silvaraju S."/>
            <person name="Kittelmann S."/>
        </authorList>
    </citation>
    <scope>NUCLEOTIDE SEQUENCE [LARGE SCALE GENOMIC DNA]</scope>
    <source>
        <strain evidence="2 3">WILCCON 0076</strain>
    </source>
</reference>
<dbReference type="EMBL" id="JAIULA010000024">
    <property type="protein sequence ID" value="MCP0887740.1"/>
    <property type="molecule type" value="Genomic_DNA"/>
</dbReference>
<dbReference type="AlphaFoldDB" id="A0A9X2FM20"/>
<keyword evidence="3" id="KW-1185">Reference proteome</keyword>
<comment type="caution">
    <text evidence="2">The sequence shown here is derived from an EMBL/GenBank/DDBJ whole genome shotgun (WGS) entry which is preliminary data.</text>
</comment>
<organism evidence="2 3">
    <name type="scientific">Ligilactobacillus ubinensis</name>
    <dbReference type="NCBI Taxonomy" id="2876789"/>
    <lineage>
        <taxon>Bacteria</taxon>
        <taxon>Bacillati</taxon>
        <taxon>Bacillota</taxon>
        <taxon>Bacilli</taxon>
        <taxon>Lactobacillales</taxon>
        <taxon>Lactobacillaceae</taxon>
        <taxon>Ligilactobacillus</taxon>
    </lineage>
</organism>
<feature type="domain" description="Thoeris anti-defense 2-like" evidence="1">
    <location>
        <begin position="1"/>
        <end position="74"/>
    </location>
</feature>
<evidence type="ECO:0000259" key="1">
    <source>
        <dbReference type="Pfam" id="PF11195"/>
    </source>
</evidence>
<protein>
    <submittedName>
        <fullName evidence="2">DUF2829 domain-containing protein</fullName>
    </submittedName>
</protein>
<proteinExistence type="predicted"/>